<feature type="coiled-coil region" evidence="2">
    <location>
        <begin position="437"/>
        <end position="464"/>
    </location>
</feature>
<keyword evidence="5" id="KW-1185">Reference proteome</keyword>
<evidence type="ECO:0000256" key="1">
    <source>
        <dbReference type="ARBA" id="ARBA00006545"/>
    </source>
</evidence>
<evidence type="ECO:0000256" key="2">
    <source>
        <dbReference type="SAM" id="Coils"/>
    </source>
</evidence>
<accession>Q22XX9</accession>
<dbReference type="OrthoDB" id="295619at2759"/>
<dbReference type="GO" id="GO:0006623">
    <property type="term" value="P:protein targeting to vacuole"/>
    <property type="evidence" value="ECO:0007669"/>
    <property type="project" value="TreeGrafter"/>
</dbReference>
<dbReference type="eggNOG" id="KOG1809">
    <property type="taxonomic scope" value="Eukaryota"/>
</dbReference>
<sequence>MLEQQIKKLLYGFLQGIIEDFSENDIELSKWKGTLELKNLNIKKDYLTDIGVKIGFPLVKESAIIEKLQLSIPWTKIRSEPIVIKIKGIKVVCRTSGQYNQEFFEKRLSAKKYELLQKLLKQIELDILKRKSEKFNIKETNQNLYDQDDEDDDDSKKEGQSQQKGENEANFIKKKMNIYKNYIGQVKDIILQNIRIEVEDVVLKLQDEGIATQHNFIQLGVAFEKLLISPANSDFEPAFINPDQIKKEQKKYQIYKLTKFEVFANQDSFLDYQNLDFDKQYILHPVDIDIQKTRNNNKEELQTLPQKSTKVIISQVRVELFEKQFKHIRNLLKYKNWNCDMGLNLHLRPDYNEHVLGNAKKWLDYLFNSLKFRIELKQVNKIKLTQARKVVTQIKEYISVYKQKLEFELEQKMAAYKFANSNLNYNELQKQQKDFTVEHKKIDINEIEKELEEVERDLLKYMIQPVDIICFRDLAKKQFRKEQSQQFQNLLKLKKENKNKQLEKQKAKNIFQKALQKEKIKNVFSWLTSKIRRKSSISSTNRNILSEEQILQIEEEEKEQLLQQEFNSLIESYTEGQSQSISKEQMKGQTYIKNKISVEFKDDIKISLMGVNTSSKSNQNTNINNLEQERENFVNSNQIPNLKNSNSGKFQRNESKEFNYELLHIKIKIQQCMKIATNINTMIKFVISEFDCRHSINSNEDYKKTLSNLDREKNIHKPSLSLKIITQKNKQTNQVSYRFSLNIASHRFVLTDVFFSSIASFFSMKQKSRSFLEDFNVKTKQVKQKIDLYLAQQIRKIFGHKITFDKVDVKCGKMLFIFPEKFSDTQKPLIEFVIKSLFLSNKQIDKQNLKKIIQNDRKKYKDYNSLQIMDSFIQQNLNSNNNPDNTIYKSFLKESDLMYSIQNGQQSCFTYKTDQFQSVLEINPAFNQTKEDDFDDLKSLVQEGQSDGEDSDHDSYKNKVYINHQAINNNLESKEPAKILTKEEKEQKIIRKLLENNYFQNLKNSQLNESRIENLQINFIVSKISTRFCQNGFNTKKDEKYKILEDFQIETCLKRDFEHQQFEDKIDFDNILPVKSKSQENKLNEIPATVAAQKQEKEIKNEKNKLPKKRQTVSLDDFQGQMITEYFEKDKYISKVQLAVEMKINLIGINIYLETNEQIIKIITQYNKIFTKKENIHNELSNFVYQQNQYFNQDKIIDEENHFENNSNLSEQNFKSVLGSPLDLLQHQENQQQVQNNRLNTTYQTLRDEEFFDAVEDFSQFFKQHSQIFQHPPLSNIEKSHLNGNYFYEGQNIKQDRGYLNTNHIKYNSEEMKKRMEIIRLARNQSYIGQLHSQYLRQKMIKKSSSRFFQSEQIGEGYDEEETNKNKISNNQQIKDMHQGQQSVDEDIDAEQFEQQLSLRDLITLDFTFNLDEFRIYVLSSKKQHRKNKNQDQAQTLEVGDIQVQLPKKTSALIVTNASINITFMPSFSGNNQNFNSKSDFTNSMISLEEQQKMENQSIKLDSQQNIQQQILLTQNKNNLVKSENCLEKLSRKKSLDFILDQTTNHVIKTQVEIDQVYITIYKIDKILQLFNNQNENQALNKAKNSEKTDKQPQQQIDCGKSAEQKDQKILSNLKTILLIKDSEININFMLKKGSLKFQDSRKQIKEFKEFVELSVDDVKLETDENVPIKFDFSELRYIEQLESIMNYVQYKIQLGWSFNASYTNMYNKQTEPFVEDMKINLELIQQNYKKEIIYECQNDILVNFHPALIDNIFILQQSFLKVSKNKNKEKGQNQKKADNQQNDYQYEISNQTGIAFRIEFPRGTKLKSRQLGSLNQNYYEFQAIQIEVKPDVQYLIQFLNDPKYKNQKIQYSSHDIKVIINNQTTIIDLLQSSRDTYIKLNGDSSIVCQPITYNDRKIVFRSNIKLTNLTHFNFNFSFSHKEESFLQKESIDQQSNQINNKENNVQIQVKKLSEQYIPLQLFQLKYLHVKDQDRDSKSQQTHTHFFKDNIFNYIPIMVSMVMPSDPINSSQSINEEKQQNEAARQSYIIIRRLRNESNNMHTQKAVANGFQNVQLLSTESREIQIVIQYPILLHNVNPLPLDISFLYPNEYENYINNRGPQILFYKNLMKIIKDDKQQQIQDESDHEEDHDDDDEDALWKKLNYNKYKMSLDSGQSTYLSSFNIFLMCKVSVELQSYHQFKPLEIFDYKTIKTYWDFLMSSQIYMEQQYNKINGEKLDYSNEPLNQKTNFNRNSPNYSILENSEFDQEQQQNFLKSSTASQFVNQQQQQQNENFSQQTPNQLQNNPFLEPIIKQKTLQLLNKEGKQMNLVFDIKYSYEGMLEITLKSQYWFLNETEFALNLQIKENRYLYPIISLPSKKVEKTTQFKVPNSYNSNINYIQGSQSVQQTSTNFNSSQQLFQSSNKERKDQVGGFQQENIQSSHKKSPKQNNNFLSTEKLKDKKNSLVGHEHINIRQFDDGNTQLDPEKQQNADNQNEETDINSIKSSYFGINSDNFSIAQIEQLFKTQSQNIQIFTGNFSSEKQFRFEIPQDEIQSLLQVQPYKDKNNEENTNHDHGFTTNFMQLQQKNENLSFRHLKYLSVMANQVSLPEKYQGIKFFILTPIIIIKNSSNHFLSVNQFISSQQSIESSLSPHQTRQLIYDQIHYPFIQLKPAHNFSLWSQKFPINKPSQFIIKINHINKSNSFILLRITISKESSLNLITIEDTNEYPPFKIVNLTNEELAVSQKNFQSQSLFVKMQQDPREIQNNMNYDEKLIDHFLKDFSPFGWDDPFGEETIMISTMDSLLCNLTKKDFQEKNYTKVVRLIEDDIVIKVFQDKQYPKTKVIMILYEKNQKLFDEYKFEENIYQNLTFRLNLNKIGISIVDSHPREIIYFQMEQVQISLKQLNKRFEVLIEVQDIQGDYQAAKPLPTPFLVTKKIQHKDRSEKLKKIKNTENEEAQKQNKIDVQKQKEANFFQKIYSKISSLWSKQTLSVPLNQQQDLIKQDHKIYNKETLKTEQCQKELILDDKSILNQQQGLIKQDHKIHNLETLITEQCQKELIVDDKSISSHIEGKIPNASINLGCIIYQKFTILHNQIKKQKEMTPNRDTQNLSAQLINPKLHLDLQNLRNQQQREMTEEDRTVTSQMTGTVTPATLTQRSKAISQYTSTTTLKYQQANKNSKYKSFFKLNYIQQYYESTKINHVEKFKIEVQPIETNIDGGLIHRLIQFIDEIKTLLQVFFKYFITICLFNIML</sequence>
<dbReference type="Proteomes" id="UP000009168">
    <property type="component" value="Unassembled WGS sequence"/>
</dbReference>
<dbReference type="GO" id="GO:0045053">
    <property type="term" value="P:protein retention in Golgi apparatus"/>
    <property type="evidence" value="ECO:0007669"/>
    <property type="project" value="TreeGrafter"/>
</dbReference>
<feature type="region of interest" description="Disordered" evidence="3">
    <location>
        <begin position="2391"/>
        <end position="2431"/>
    </location>
</feature>
<protein>
    <submittedName>
        <fullName evidence="4">Uncharacterized protein</fullName>
    </submittedName>
</protein>
<keyword evidence="2" id="KW-0175">Coiled coil</keyword>
<dbReference type="InterPro" id="IPR026847">
    <property type="entry name" value="VPS13"/>
</dbReference>
<feature type="coiled-coil region" evidence="2">
    <location>
        <begin position="488"/>
        <end position="517"/>
    </location>
</feature>
<feature type="compositionally biased region" description="Low complexity" evidence="3">
    <location>
        <begin position="2391"/>
        <end position="2403"/>
    </location>
</feature>
<feature type="coiled-coil region" evidence="2">
    <location>
        <begin position="2922"/>
        <end position="2951"/>
    </location>
</feature>
<comment type="similarity">
    <text evidence="1">Belongs to the VPS13 family.</text>
</comment>
<feature type="region of interest" description="Disordered" evidence="3">
    <location>
        <begin position="1583"/>
        <end position="1603"/>
    </location>
</feature>
<dbReference type="GeneID" id="7844904"/>
<dbReference type="PANTHER" id="PTHR16166:SF93">
    <property type="entry name" value="INTERMEMBRANE LIPID TRANSFER PROTEIN VPS13"/>
    <property type="match status" value="1"/>
</dbReference>
<evidence type="ECO:0000313" key="4">
    <source>
        <dbReference type="EMBL" id="EAR90245.2"/>
    </source>
</evidence>
<dbReference type="PANTHER" id="PTHR16166">
    <property type="entry name" value="VACUOLAR PROTEIN SORTING-ASSOCIATED PROTEIN VPS13"/>
    <property type="match status" value="1"/>
</dbReference>
<evidence type="ECO:0000256" key="3">
    <source>
        <dbReference type="SAM" id="MobiDB-lite"/>
    </source>
</evidence>
<feature type="region of interest" description="Disordered" evidence="3">
    <location>
        <begin position="2454"/>
        <end position="2480"/>
    </location>
</feature>
<evidence type="ECO:0000313" key="5">
    <source>
        <dbReference type="Proteomes" id="UP000009168"/>
    </source>
</evidence>
<dbReference type="EMBL" id="GG662749">
    <property type="protein sequence ID" value="EAR90245.2"/>
    <property type="molecule type" value="Genomic_DNA"/>
</dbReference>
<proteinExistence type="inferred from homology"/>
<dbReference type="KEGG" id="tet:TTHERM_00355920"/>
<organism evidence="4 5">
    <name type="scientific">Tetrahymena thermophila (strain SB210)</name>
    <dbReference type="NCBI Taxonomy" id="312017"/>
    <lineage>
        <taxon>Eukaryota</taxon>
        <taxon>Sar</taxon>
        <taxon>Alveolata</taxon>
        <taxon>Ciliophora</taxon>
        <taxon>Intramacronucleata</taxon>
        <taxon>Oligohymenophorea</taxon>
        <taxon>Hymenostomatida</taxon>
        <taxon>Tetrahymenina</taxon>
        <taxon>Tetrahymenidae</taxon>
        <taxon>Tetrahymena</taxon>
    </lineage>
</organism>
<reference evidence="5" key="1">
    <citation type="journal article" date="2006" name="PLoS Biol.">
        <title>Macronuclear genome sequence of the ciliate Tetrahymena thermophila, a model eukaryote.</title>
        <authorList>
            <person name="Eisen J.A."/>
            <person name="Coyne R.S."/>
            <person name="Wu M."/>
            <person name="Wu D."/>
            <person name="Thiagarajan M."/>
            <person name="Wortman J.R."/>
            <person name="Badger J.H."/>
            <person name="Ren Q."/>
            <person name="Amedeo P."/>
            <person name="Jones K.M."/>
            <person name="Tallon L.J."/>
            <person name="Delcher A.L."/>
            <person name="Salzberg S.L."/>
            <person name="Silva J.C."/>
            <person name="Haas B.J."/>
            <person name="Majoros W.H."/>
            <person name="Farzad M."/>
            <person name="Carlton J.M."/>
            <person name="Smith R.K. Jr."/>
            <person name="Garg J."/>
            <person name="Pearlman R.E."/>
            <person name="Karrer K.M."/>
            <person name="Sun L."/>
            <person name="Manning G."/>
            <person name="Elde N.C."/>
            <person name="Turkewitz A.P."/>
            <person name="Asai D.J."/>
            <person name="Wilkes D.E."/>
            <person name="Wang Y."/>
            <person name="Cai H."/>
            <person name="Collins K."/>
            <person name="Stewart B.A."/>
            <person name="Lee S.R."/>
            <person name="Wilamowska K."/>
            <person name="Weinberg Z."/>
            <person name="Ruzzo W.L."/>
            <person name="Wloga D."/>
            <person name="Gaertig J."/>
            <person name="Frankel J."/>
            <person name="Tsao C.-C."/>
            <person name="Gorovsky M.A."/>
            <person name="Keeling P.J."/>
            <person name="Waller R.F."/>
            <person name="Patron N.J."/>
            <person name="Cherry J.M."/>
            <person name="Stover N.A."/>
            <person name="Krieger C.J."/>
            <person name="del Toro C."/>
            <person name="Ryder H.F."/>
            <person name="Williamson S.C."/>
            <person name="Barbeau R.A."/>
            <person name="Hamilton E.P."/>
            <person name="Orias E."/>
        </authorList>
    </citation>
    <scope>NUCLEOTIDE SEQUENCE [LARGE SCALE GENOMIC DNA]</scope>
    <source>
        <strain evidence="5">SB210</strain>
    </source>
</reference>
<gene>
    <name evidence="4" type="ORF">TTHERM_00355920</name>
</gene>
<dbReference type="InParanoid" id="Q22XX9"/>
<dbReference type="HOGENOM" id="CLU_224536_0_0_1"/>
<name>Q22XX9_TETTS</name>
<feature type="region of interest" description="Disordered" evidence="3">
    <location>
        <begin position="139"/>
        <end position="166"/>
    </location>
</feature>
<dbReference type="RefSeq" id="XP_001010490.2">
    <property type="nucleotide sequence ID" value="XM_001010490.2"/>
</dbReference>